<protein>
    <submittedName>
        <fullName evidence="1">Uncharacterized protein</fullName>
    </submittedName>
</protein>
<dbReference type="RefSeq" id="WP_342883600.1">
    <property type="nucleotide sequence ID" value="NZ_JBBMQU010000008.1"/>
</dbReference>
<evidence type="ECO:0000313" key="1">
    <source>
        <dbReference type="EMBL" id="MEM5550429.1"/>
    </source>
</evidence>
<organism evidence="1 2">
    <name type="scientific">Pseudoalteromonas neustonica</name>
    <dbReference type="NCBI Taxonomy" id="1840331"/>
    <lineage>
        <taxon>Bacteria</taxon>
        <taxon>Pseudomonadati</taxon>
        <taxon>Pseudomonadota</taxon>
        <taxon>Gammaproteobacteria</taxon>
        <taxon>Alteromonadales</taxon>
        <taxon>Pseudoalteromonadaceae</taxon>
        <taxon>Pseudoalteromonas</taxon>
    </lineage>
</organism>
<keyword evidence="2" id="KW-1185">Reference proteome</keyword>
<gene>
    <name evidence="1" type="ORF">WNY63_06775</name>
</gene>
<evidence type="ECO:0000313" key="2">
    <source>
        <dbReference type="Proteomes" id="UP001388366"/>
    </source>
</evidence>
<proteinExistence type="predicted"/>
<sequence>MKTATLILSSLIIAGCNLTTNTPATLAETQTSYSYIPFDPLPVQTLLGASCSPSEEEKLFKSIRQPVLRDLRHAFPDQTVRLAVAEFTANGGLSFGPSTVGFEGKSYQVIIDYANTDTVKGSFLVKREISGQIPETKWWGGKYTLPKYETYKQVKLFEDIPMRVISKYSVEPNPTVSLFNKPPIQFVENKSSELNQKVVKQRIDQAEKLLIKGYEVVNLPVYVGVGLRLTATINVLNGKVNLSGLPAIAAEAQSGNLTGTLVVQTLGATGELVSANLPLPSELNRTTVQNSILSLGSIKALLYDDKMHITPRVIGIYNPIGGGQSFVNGIISALASERLTWYRPCDYIYDDKS</sequence>
<dbReference type="EMBL" id="JBBMQU010000008">
    <property type="protein sequence ID" value="MEM5550429.1"/>
    <property type="molecule type" value="Genomic_DNA"/>
</dbReference>
<comment type="caution">
    <text evidence="1">The sequence shown here is derived from an EMBL/GenBank/DDBJ whole genome shotgun (WGS) entry which is preliminary data.</text>
</comment>
<dbReference type="PROSITE" id="PS51257">
    <property type="entry name" value="PROKAR_LIPOPROTEIN"/>
    <property type="match status" value="1"/>
</dbReference>
<name>A0ABU9U058_9GAMM</name>
<dbReference type="Proteomes" id="UP001388366">
    <property type="component" value="Unassembled WGS sequence"/>
</dbReference>
<accession>A0ABU9U058</accession>
<reference evidence="1 2" key="1">
    <citation type="submission" date="2024-03" db="EMBL/GenBank/DDBJ databases">
        <title>Community enrichment and isolation of bacterial strains for fucoidan degradation.</title>
        <authorList>
            <person name="Sichert A."/>
        </authorList>
    </citation>
    <scope>NUCLEOTIDE SEQUENCE [LARGE SCALE GENOMIC DNA]</scope>
    <source>
        <strain evidence="1 2">AS81</strain>
    </source>
</reference>